<feature type="signal peptide" evidence="1">
    <location>
        <begin position="1"/>
        <end position="19"/>
    </location>
</feature>
<sequence>MKKVVLLGLVAMGSLTLNSCNELQQVLASTQNGSSSGFNIASGLKQALELGVSNGVDLLSKDGGYFKDQAVRILLPEELQKVDKALRSIGLSSLADQGLKVINEAAESAVSQAKPIFLSAIQNMTFSDAMNILKGDNTAATTYLKNSTSTALEAAFAPKVQESLAKVGADKVWTDLINKYNQIPLVKPVEADLTKYVTQQAINGLFVKVGDKEKEIRTNVAARTTPLLQSVFALQDNK</sequence>
<reference evidence="2 3" key="1">
    <citation type="submission" date="2021-03" db="EMBL/GenBank/DDBJ databases">
        <title>Isolation and description of Capnocytophaga bilenii sp. nov., a novel Capnocytophaga species, isolated from a gingivitis subject.</title>
        <authorList>
            <person name="Antezack A."/>
            <person name="Monnet-Corti V."/>
            <person name="La Scola B."/>
        </authorList>
    </citation>
    <scope>NUCLEOTIDE SEQUENCE [LARGE SCALE GENOMIC DNA]</scope>
    <source>
        <strain evidence="2 3">Marseille-Q4570</strain>
    </source>
</reference>
<keyword evidence="3" id="KW-1185">Reference proteome</keyword>
<evidence type="ECO:0000313" key="3">
    <source>
        <dbReference type="Proteomes" id="UP000681610"/>
    </source>
</evidence>
<comment type="caution">
    <text evidence="2">The sequence shown here is derived from an EMBL/GenBank/DDBJ whole genome shotgun (WGS) entry which is preliminary data.</text>
</comment>
<dbReference type="Pfam" id="PF13852">
    <property type="entry name" value="DUF4197"/>
    <property type="match status" value="1"/>
</dbReference>
<organism evidence="2 3">
    <name type="scientific">Capnocytophaga bilenii</name>
    <dbReference type="NCBI Taxonomy" id="2819369"/>
    <lineage>
        <taxon>Bacteria</taxon>
        <taxon>Pseudomonadati</taxon>
        <taxon>Bacteroidota</taxon>
        <taxon>Flavobacteriia</taxon>
        <taxon>Flavobacteriales</taxon>
        <taxon>Flavobacteriaceae</taxon>
        <taxon>Capnocytophaga</taxon>
    </lineage>
</organism>
<dbReference type="RefSeq" id="WP_009415241.1">
    <property type="nucleotide sequence ID" value="NZ_CAUQMC010000002.1"/>
</dbReference>
<evidence type="ECO:0000313" key="2">
    <source>
        <dbReference type="EMBL" id="MBO1884040.1"/>
    </source>
</evidence>
<accession>A0ABS3PXH5</accession>
<keyword evidence="1" id="KW-0732">Signal</keyword>
<proteinExistence type="predicted"/>
<dbReference type="Proteomes" id="UP000681610">
    <property type="component" value="Unassembled WGS sequence"/>
</dbReference>
<name>A0ABS3PXH5_9FLAO</name>
<protein>
    <submittedName>
        <fullName evidence="2">DUF4197 domain-containing protein</fullName>
    </submittedName>
</protein>
<evidence type="ECO:0000256" key="1">
    <source>
        <dbReference type="SAM" id="SignalP"/>
    </source>
</evidence>
<dbReference type="InterPro" id="IPR025245">
    <property type="entry name" value="DUF4197"/>
</dbReference>
<dbReference type="EMBL" id="JAGDYP010000004">
    <property type="protein sequence ID" value="MBO1884040.1"/>
    <property type="molecule type" value="Genomic_DNA"/>
</dbReference>
<gene>
    <name evidence="2" type="ORF">J4N46_06350</name>
</gene>
<feature type="chain" id="PRO_5046661661" evidence="1">
    <location>
        <begin position="20"/>
        <end position="238"/>
    </location>
</feature>